<protein>
    <submittedName>
        <fullName evidence="3">Uncharacterized protein</fullName>
    </submittedName>
</protein>
<proteinExistence type="predicted"/>
<dbReference type="AlphaFoldDB" id="A0A286AL57"/>
<dbReference type="Proteomes" id="UP000219335">
    <property type="component" value="Unassembled WGS sequence"/>
</dbReference>
<evidence type="ECO:0000256" key="2">
    <source>
        <dbReference type="SAM" id="MobiDB-lite"/>
    </source>
</evidence>
<evidence type="ECO:0000313" key="3">
    <source>
        <dbReference type="EMBL" id="SOD22615.1"/>
    </source>
</evidence>
<sequence length="1153" mass="131235">MTEFEDQLRMITELREHRRECDETLYRHRIDLHRTSQQLRRAGQEQTVTDSERDRTVASLRARSAHLDTELASLREENRDVGEGLALLTGQDRLIKHLELNLTTMQDRNAKLREQLGKLRQQELPPLDTIRSVETEVDNSQNLITNLDDSLTKASVHRRELKNQESAQLDKQRVLQSEMETIREELRELQGTLTELLRPSYADSEYLQNRHIELKSASMQAETELIDCGLKLNAAIDGLYRESHHPRKRLLNLDDRIPFLFFPVKLETIFAPVQSPRGAANTELWVRIYPDEIAIHTHEKMLTDREVVAGELYWTELVTAEHLRTERDNRRRSAWRHLVDLFGGQRAAWVARQTKPSDWETLATDGATQILPAFLLELDANFFNDLLAQALSDSTRTALQKALSANDGDAFNLIAETEHWFDRINMVVRKRISGFPVHDLTKTDGWTRAPRTQIMPDRFVLLLYGKNTDKPREITGAIIPDTLFLGPDPMDAKAGFKQSEEGVMTFAGQFDWMSDFDKAVEQGMGFRIALTEEEAANGFERILVLGVFLSADASDSAKILEELIDNHQFSLKGFSLVPQGTPTNNTESSGTGYSDNDSYNDLAYFTGIDPPAFDPADPDPKKSRTDGRLLADALGIAYAPLQTVRHADQNDVLEAQAMNTALFPCTLGYWLKNWMDPVVTEQAARQTRSFFTRFVNGRGPLPAIRVGNQPYGVLLTSDFARWKYPEPEGDNSFIPIFDNDRFYLKKLHGLLASLEKNWSDISKDLPFVGKKDSDSSSVLMKILGLHPNSVEFFQRIGFSDEYLKNLENFKGGRYAGELINLLHFMPNDASIYLEDLGFKQEFKKISSMRSFHVLWQHYTTHLDVPNFVENLPPSEIKPLSLNYIDWLAKAESTDIIIKQDFKNSPPTALLYLMLRNALLLQAHHGSYEWLRERTFFDATVEQAMRRTTLPNMRSVEPILSSYEFMATRVELADPTHPSPASSVADWIWAGPNPVGVEAAFLREQKSALPILANASTAKLERCFIEHLDCCNYRLDAWQTGLFAQRLHAQREPSRQNDERQMGIYLGAFGWVENLKPLPKTFLDPESLPSSLRPKDSHPVIEEDDALQSGTPPKAPQGRAVSYMPPHLIMPLPLLYCATPTSATPIPNRLRCFR</sequence>
<organism evidence="3 4">
    <name type="scientific">Nitrosomonas ureae</name>
    <dbReference type="NCBI Taxonomy" id="44577"/>
    <lineage>
        <taxon>Bacteria</taxon>
        <taxon>Pseudomonadati</taxon>
        <taxon>Pseudomonadota</taxon>
        <taxon>Betaproteobacteria</taxon>
        <taxon>Nitrosomonadales</taxon>
        <taxon>Nitrosomonadaceae</taxon>
        <taxon>Nitrosomonas</taxon>
    </lineage>
</organism>
<evidence type="ECO:0000256" key="1">
    <source>
        <dbReference type="SAM" id="Coils"/>
    </source>
</evidence>
<dbReference type="EMBL" id="OCMU01000004">
    <property type="protein sequence ID" value="SOD22615.1"/>
    <property type="molecule type" value="Genomic_DNA"/>
</dbReference>
<gene>
    <name evidence="3" type="ORF">SAMN06297164_3528</name>
</gene>
<reference evidence="3 4" key="1">
    <citation type="submission" date="2017-09" db="EMBL/GenBank/DDBJ databases">
        <authorList>
            <person name="Ehlers B."/>
            <person name="Leendertz F.H."/>
        </authorList>
    </citation>
    <scope>NUCLEOTIDE SEQUENCE [LARGE SCALE GENOMIC DNA]</scope>
    <source>
        <strain evidence="3 4">Nm42</strain>
    </source>
</reference>
<dbReference type="RefSeq" id="WP_097107509.1">
    <property type="nucleotide sequence ID" value="NZ_OCMU01000004.1"/>
</dbReference>
<keyword evidence="1" id="KW-0175">Coiled coil</keyword>
<accession>A0A286AL57</accession>
<name>A0A286AL57_9PROT</name>
<feature type="coiled-coil region" evidence="1">
    <location>
        <begin position="57"/>
        <end position="122"/>
    </location>
</feature>
<feature type="region of interest" description="Disordered" evidence="2">
    <location>
        <begin position="1085"/>
        <end position="1119"/>
    </location>
</feature>
<evidence type="ECO:0000313" key="4">
    <source>
        <dbReference type="Proteomes" id="UP000219335"/>
    </source>
</evidence>